<sequence>MSYAGDITCQQAWKLLSDNPEAVLVDVRTDAEWRFVGVPDLSSLGREVVYIEWNRVDGKRNENFVAELLEQVPARQDRPVIFLCRSGNRSVGAAEAATAAASHRHTTCSTGSRAISTRPVIAVAPAGGRLGCPGSSHERRAFGPHTGAAARRCRAGTIGVRGGIMRSQFDETAEAMYLTSGYVYESAAAAEQAFAGEIDRYVYSRYGNPTITMLEERLRLMEGRRRRSPPPAGWRRCSCRWARCWAPATGWWPRAACSARVSWCVTRSCPLGNPDRFRRRRRPGSMGEGALRAHSSGVLRDAVEPDAVAGRYRRSRRAGPRCRCKSGPGQRFCNPTAATGLSARSRRGGLLGH</sequence>
<dbReference type="EMBL" id="JAOB01000013">
    <property type="protein sequence ID" value="EUA68650.1"/>
    <property type="molecule type" value="Genomic_DNA"/>
</dbReference>
<dbReference type="PATRIC" id="fig|1299334.3.peg.1324"/>
<gene>
    <name evidence="7" type="ORF">I553_1838</name>
</gene>
<reference evidence="7" key="1">
    <citation type="submission" date="2014-01" db="EMBL/GenBank/DDBJ databases">
        <authorList>
            <person name="Brown-Elliot B."/>
            <person name="Wallace R."/>
            <person name="Lenaerts A."/>
            <person name="Ordway D."/>
            <person name="DeGroote M.A."/>
            <person name="Parker T."/>
            <person name="Sizemore C."/>
            <person name="Tallon L.J."/>
            <person name="Sadzewicz L.K."/>
            <person name="Sengamalay N."/>
            <person name="Fraser C.M."/>
            <person name="Hine E."/>
            <person name="Shefchek K.A."/>
            <person name="Das S.P."/>
            <person name="Tettelin H."/>
        </authorList>
    </citation>
    <scope>NUCLEOTIDE SEQUENCE [LARGE SCALE GENOMIC DNA]</scope>
    <source>
        <strain evidence="7">4042</strain>
    </source>
</reference>
<proteinExistence type="inferred from homology"/>
<dbReference type="GO" id="GO:0009086">
    <property type="term" value="P:methionine biosynthetic process"/>
    <property type="evidence" value="ECO:0007669"/>
    <property type="project" value="UniProtKB-KW"/>
</dbReference>
<dbReference type="InterPro" id="IPR044240">
    <property type="entry name" value="STR4-like"/>
</dbReference>
<dbReference type="InterPro" id="IPR000277">
    <property type="entry name" value="Cys/Met-Metab_PyrdxlP-dep_enz"/>
</dbReference>
<dbReference type="PROSITE" id="PS50206">
    <property type="entry name" value="RHODANESE_3"/>
    <property type="match status" value="1"/>
</dbReference>
<dbReference type="Gene3D" id="3.40.640.10">
    <property type="entry name" value="Type I PLP-dependent aspartate aminotransferase-like (Major domain)"/>
    <property type="match status" value="1"/>
</dbReference>
<evidence type="ECO:0000256" key="3">
    <source>
        <dbReference type="ARBA" id="ARBA00022898"/>
    </source>
</evidence>
<comment type="similarity">
    <text evidence="5">Belongs to the trans-sulfuration enzymes family.</text>
</comment>
<dbReference type="GO" id="GO:0019346">
    <property type="term" value="P:transsulfuration"/>
    <property type="evidence" value="ECO:0007669"/>
    <property type="project" value="InterPro"/>
</dbReference>
<dbReference type="SMART" id="SM00450">
    <property type="entry name" value="RHOD"/>
    <property type="match status" value="1"/>
</dbReference>
<organism evidence="7">
    <name type="scientific">Mycobacterium xenopi 4042</name>
    <dbReference type="NCBI Taxonomy" id="1299334"/>
    <lineage>
        <taxon>Bacteria</taxon>
        <taxon>Bacillati</taxon>
        <taxon>Actinomycetota</taxon>
        <taxon>Actinomycetes</taxon>
        <taxon>Mycobacteriales</taxon>
        <taxon>Mycobacteriaceae</taxon>
        <taxon>Mycobacterium</taxon>
    </lineage>
</organism>
<feature type="domain" description="Rhodanese" evidence="6">
    <location>
        <begin position="18"/>
        <end position="100"/>
    </location>
</feature>
<evidence type="ECO:0000256" key="1">
    <source>
        <dbReference type="ARBA" id="ARBA00001933"/>
    </source>
</evidence>
<dbReference type="Gene3D" id="3.40.250.10">
    <property type="entry name" value="Rhodanese-like domain"/>
    <property type="match status" value="1"/>
</dbReference>
<comment type="caution">
    <text evidence="7">The sequence shown here is derived from an EMBL/GenBank/DDBJ whole genome shotgun (WGS) entry which is preliminary data.</text>
</comment>
<evidence type="ECO:0000259" key="6">
    <source>
        <dbReference type="PROSITE" id="PS50206"/>
    </source>
</evidence>
<dbReference type="PANTHER" id="PTHR47377">
    <property type="entry name" value="RHODANESE-LIKE DOMAIN-CONTAINING PROTEIN 4, CHLOROPLASTIC"/>
    <property type="match status" value="1"/>
</dbReference>
<evidence type="ECO:0000256" key="2">
    <source>
        <dbReference type="ARBA" id="ARBA00011881"/>
    </source>
</evidence>
<dbReference type="InterPro" id="IPR015421">
    <property type="entry name" value="PyrdxlP-dep_Trfase_major"/>
</dbReference>
<dbReference type="AlphaFoldDB" id="X8DMD4"/>
<comment type="subunit">
    <text evidence="2">Homotetramer.</text>
</comment>
<evidence type="ECO:0000256" key="5">
    <source>
        <dbReference type="RuleBase" id="RU362118"/>
    </source>
</evidence>
<dbReference type="PANTHER" id="PTHR47377:SF1">
    <property type="entry name" value="RHODANESE-LIKE DOMAIN-CONTAINING PROTEIN 4, CHLOROPLASTIC"/>
    <property type="match status" value="1"/>
</dbReference>
<keyword evidence="4" id="KW-0028">Amino-acid biosynthesis</keyword>
<dbReference type="GO" id="GO:0030170">
    <property type="term" value="F:pyridoxal phosphate binding"/>
    <property type="evidence" value="ECO:0007669"/>
    <property type="project" value="InterPro"/>
</dbReference>
<evidence type="ECO:0000256" key="4">
    <source>
        <dbReference type="ARBA" id="ARBA00023167"/>
    </source>
</evidence>
<keyword evidence="4" id="KW-0486">Methionine biosynthesis</keyword>
<dbReference type="SUPFAM" id="SSF52821">
    <property type="entry name" value="Rhodanese/Cell cycle control phosphatase"/>
    <property type="match status" value="1"/>
</dbReference>
<dbReference type="InterPro" id="IPR001763">
    <property type="entry name" value="Rhodanese-like_dom"/>
</dbReference>
<name>X8DMD4_MYCXE</name>
<comment type="cofactor">
    <cofactor evidence="1 5">
        <name>pyridoxal 5'-phosphate</name>
        <dbReference type="ChEBI" id="CHEBI:597326"/>
    </cofactor>
</comment>
<evidence type="ECO:0000313" key="7">
    <source>
        <dbReference type="EMBL" id="EUA68650.1"/>
    </source>
</evidence>
<dbReference type="SUPFAM" id="SSF53383">
    <property type="entry name" value="PLP-dependent transferases"/>
    <property type="match status" value="1"/>
</dbReference>
<dbReference type="InterPro" id="IPR015424">
    <property type="entry name" value="PyrdxlP-dep_Trfase"/>
</dbReference>
<dbReference type="InterPro" id="IPR036873">
    <property type="entry name" value="Rhodanese-like_dom_sf"/>
</dbReference>
<protein>
    <submittedName>
        <fullName evidence="7">Cys/Met metabolism PLP-dependent enzyme family protein</fullName>
    </submittedName>
</protein>
<keyword evidence="3 5" id="KW-0663">Pyridoxal phosphate</keyword>
<dbReference type="Pfam" id="PF00581">
    <property type="entry name" value="Rhodanese"/>
    <property type="match status" value="1"/>
</dbReference>
<dbReference type="Pfam" id="PF01053">
    <property type="entry name" value="Cys_Met_Meta_PP"/>
    <property type="match status" value="1"/>
</dbReference>
<accession>X8DMD4</accession>